<dbReference type="GeneTree" id="ENSGT00940000161345"/>
<feature type="compositionally biased region" description="Low complexity" evidence="1">
    <location>
        <begin position="1"/>
        <end position="12"/>
    </location>
</feature>
<evidence type="ECO:0000313" key="3">
    <source>
        <dbReference type="Proteomes" id="UP000001519"/>
    </source>
</evidence>
<feature type="compositionally biased region" description="Pro residues" evidence="1">
    <location>
        <begin position="13"/>
        <end position="23"/>
    </location>
</feature>
<dbReference type="Ensembl" id="ENSGGOT00000047516.1">
    <property type="protein sequence ID" value="ENSGGOP00000029056.1"/>
    <property type="gene ID" value="ENSGGOG00000009063.3"/>
</dbReference>
<accession>A0A2I2Y2D4</accession>
<keyword evidence="3" id="KW-1185">Reference proteome</keyword>
<reference evidence="2 3" key="2">
    <citation type="journal article" date="2012" name="Nature">
        <title>Insights into hominid evolution from the gorilla genome sequence.</title>
        <authorList>
            <person name="Scally A."/>
            <person name="Dutheil J.Y."/>
            <person name="Hillier L.W."/>
            <person name="Jordan G.E."/>
            <person name="Goodhead I."/>
            <person name="Herrero J."/>
            <person name="Hobolth A."/>
            <person name="Lappalainen T."/>
            <person name="Mailund T."/>
            <person name="Marques-Bonet T."/>
            <person name="McCarthy S."/>
            <person name="Montgomery S.H."/>
            <person name="Schwalie P.C."/>
            <person name="Tang Y.A."/>
            <person name="Ward M.C."/>
            <person name="Xue Y."/>
            <person name="Yngvadottir B."/>
            <person name="Alkan C."/>
            <person name="Andersen L.N."/>
            <person name="Ayub Q."/>
            <person name="Ball E.V."/>
            <person name="Beal K."/>
            <person name="Bradley B.J."/>
            <person name="Chen Y."/>
            <person name="Clee C.M."/>
            <person name="Fitzgerald S."/>
            <person name="Graves T.A."/>
            <person name="Gu Y."/>
            <person name="Heath P."/>
            <person name="Heger A."/>
            <person name="Karakoc E."/>
            <person name="Kolb-Kokocinski A."/>
            <person name="Laird G.K."/>
            <person name="Lunter G."/>
            <person name="Meader S."/>
            <person name="Mort M."/>
            <person name="Mullikin J.C."/>
            <person name="Munch K."/>
            <person name="O'Connor T.D."/>
            <person name="Phillips A.D."/>
            <person name="Prado-Martinez J."/>
            <person name="Rogers A.S."/>
            <person name="Sajjadian S."/>
            <person name="Schmidt D."/>
            <person name="Shaw K."/>
            <person name="Simpson J.T."/>
            <person name="Stenson P.D."/>
            <person name="Turner D.J."/>
            <person name="Vigilant L."/>
            <person name="Vilella A.J."/>
            <person name="Whitener W."/>
            <person name="Zhu B."/>
            <person name="Cooper D.N."/>
            <person name="de Jong P."/>
            <person name="Dermitzakis E.T."/>
            <person name="Eichler E.E."/>
            <person name="Flicek P."/>
            <person name="Goldman N."/>
            <person name="Mundy N.I."/>
            <person name="Ning Z."/>
            <person name="Odom D.T."/>
            <person name="Ponting C.P."/>
            <person name="Quail M.A."/>
            <person name="Ryder O.A."/>
            <person name="Searle S.M."/>
            <person name="Warren W.C."/>
            <person name="Wilson R.K."/>
            <person name="Schierup M.H."/>
            <person name="Rogers J."/>
            <person name="Tyler-Smith C."/>
            <person name="Durbin R."/>
        </authorList>
    </citation>
    <scope>NUCLEOTIDE SEQUENCE [LARGE SCALE GENOMIC DNA]</scope>
</reference>
<reference evidence="2" key="3">
    <citation type="submission" date="2025-08" db="UniProtKB">
        <authorList>
            <consortium name="Ensembl"/>
        </authorList>
    </citation>
    <scope>IDENTIFICATION</scope>
</reference>
<proteinExistence type="predicted"/>
<protein>
    <submittedName>
        <fullName evidence="2">Coiled-coil-helix-coiled-coil-helix domain containing 10</fullName>
    </submittedName>
</protein>
<dbReference type="Bgee" id="ENSGGOG00000009063">
    <property type="expression patterns" value="Expressed in heart and 6 other cell types or tissues"/>
</dbReference>
<evidence type="ECO:0000256" key="1">
    <source>
        <dbReference type="SAM" id="MobiDB-lite"/>
    </source>
</evidence>
<evidence type="ECO:0000313" key="2">
    <source>
        <dbReference type="Ensembl" id="ENSGGOP00000029056.1"/>
    </source>
</evidence>
<organism evidence="2 3">
    <name type="scientific">Gorilla gorilla gorilla</name>
    <name type="common">Western lowland gorilla</name>
    <dbReference type="NCBI Taxonomy" id="9595"/>
    <lineage>
        <taxon>Eukaryota</taxon>
        <taxon>Metazoa</taxon>
        <taxon>Chordata</taxon>
        <taxon>Craniata</taxon>
        <taxon>Vertebrata</taxon>
        <taxon>Euteleostomi</taxon>
        <taxon>Mammalia</taxon>
        <taxon>Eutheria</taxon>
        <taxon>Euarchontoglires</taxon>
        <taxon>Primates</taxon>
        <taxon>Haplorrhini</taxon>
        <taxon>Catarrhini</taxon>
        <taxon>Hominidae</taxon>
        <taxon>Gorilla</taxon>
    </lineage>
</organism>
<reference evidence="3" key="1">
    <citation type="submission" date="2011-05" db="EMBL/GenBank/DDBJ databases">
        <title>Insights into the evolution of the great apes provided by the gorilla genome.</title>
        <authorList>
            <person name="Scally A."/>
        </authorList>
    </citation>
    <scope>NUCLEOTIDE SEQUENCE [LARGE SCALE GENOMIC DNA]</scope>
</reference>
<feature type="region of interest" description="Disordered" evidence="1">
    <location>
        <begin position="1"/>
        <end position="41"/>
    </location>
</feature>
<name>A0A2I2Y2D4_GORGO</name>
<reference evidence="2" key="4">
    <citation type="submission" date="2025-09" db="UniProtKB">
        <authorList>
            <consortium name="Ensembl"/>
        </authorList>
    </citation>
    <scope>IDENTIFICATION</scope>
</reference>
<dbReference type="EMBL" id="CABD030120379">
    <property type="status" value="NOT_ANNOTATED_CDS"/>
    <property type="molecule type" value="Genomic_DNA"/>
</dbReference>
<sequence>MPRGSRSAASRPARPPPPLPPSPCRWGPAPTRSGSSWTVPPLRVTCPCVRASARP</sequence>
<dbReference type="Proteomes" id="UP000001519">
    <property type="component" value="Chromosome 22"/>
</dbReference>
<dbReference type="EMBL" id="CABD030120378">
    <property type="status" value="NOT_ANNOTATED_CDS"/>
    <property type="molecule type" value="Genomic_DNA"/>
</dbReference>
<dbReference type="AlphaFoldDB" id="A0A2I2Y2D4"/>
<gene>
    <name evidence="2" type="primary">CHCHD10</name>
</gene>